<reference evidence="1 2" key="1">
    <citation type="submission" date="2013-11" db="EMBL/GenBank/DDBJ databases">
        <title>Metagenomic analysis of a methanogenic consortium involved in long chain n-alkane degradation.</title>
        <authorList>
            <person name="Davidova I.A."/>
            <person name="Callaghan A.V."/>
            <person name="Wawrik B."/>
            <person name="Pruitt S."/>
            <person name="Marks C."/>
            <person name="Duncan K.E."/>
            <person name="Suflita J.M."/>
        </authorList>
    </citation>
    <scope>NUCLEOTIDE SEQUENCE [LARGE SCALE GENOMIC DNA]</scope>
    <source>
        <strain evidence="1 2">SPR</strain>
    </source>
</reference>
<dbReference type="STRING" id="1429043.X474_00125"/>
<organism evidence="1 2">
    <name type="scientific">Dethiosulfatarculus sandiegensis</name>
    <dbReference type="NCBI Taxonomy" id="1429043"/>
    <lineage>
        <taxon>Bacteria</taxon>
        <taxon>Pseudomonadati</taxon>
        <taxon>Thermodesulfobacteriota</taxon>
        <taxon>Desulfarculia</taxon>
        <taxon>Desulfarculales</taxon>
        <taxon>Desulfarculaceae</taxon>
        <taxon>Dethiosulfatarculus</taxon>
    </lineage>
</organism>
<evidence type="ECO:0000313" key="2">
    <source>
        <dbReference type="Proteomes" id="UP000032233"/>
    </source>
</evidence>
<protein>
    <submittedName>
        <fullName evidence="1">Uncharacterized protein</fullName>
    </submittedName>
</protein>
<sequence length="61" mass="6811">MPPYQIKPEALKNLQSFLLKSLSSRLSRAVLKKGPAQNGQLNINAGIATRDFRTPLQKTFN</sequence>
<dbReference type="AlphaFoldDB" id="A0A0D2JK77"/>
<keyword evidence="2" id="KW-1185">Reference proteome</keyword>
<proteinExistence type="predicted"/>
<evidence type="ECO:0000313" key="1">
    <source>
        <dbReference type="EMBL" id="KIX16011.1"/>
    </source>
</evidence>
<name>A0A0D2JK77_9BACT</name>
<dbReference type="Proteomes" id="UP000032233">
    <property type="component" value="Unassembled WGS sequence"/>
</dbReference>
<accession>A0A0D2JK77</accession>
<dbReference type="EMBL" id="AZAC01000001">
    <property type="protein sequence ID" value="KIX16011.1"/>
    <property type="molecule type" value="Genomic_DNA"/>
</dbReference>
<dbReference type="InParanoid" id="A0A0D2JK77"/>
<gene>
    <name evidence="1" type="ORF">X474_00125</name>
</gene>
<comment type="caution">
    <text evidence="1">The sequence shown here is derived from an EMBL/GenBank/DDBJ whole genome shotgun (WGS) entry which is preliminary data.</text>
</comment>